<protein>
    <submittedName>
        <fullName evidence="1">Transcriptional regulator</fullName>
    </submittedName>
</protein>
<reference evidence="2" key="1">
    <citation type="journal article" date="2019" name="Int. J. Syst. Evol. Microbiol.">
        <title>The Global Catalogue of Microorganisms (GCM) 10K type strain sequencing project: providing services to taxonomists for standard genome sequencing and annotation.</title>
        <authorList>
            <consortium name="The Broad Institute Genomics Platform"/>
            <consortium name="The Broad Institute Genome Sequencing Center for Infectious Disease"/>
            <person name="Wu L."/>
            <person name="Ma J."/>
        </authorList>
    </citation>
    <scope>NUCLEOTIDE SEQUENCE [LARGE SCALE GENOMIC DNA]</scope>
    <source>
        <strain evidence="2">CGMCC 4.7643</strain>
    </source>
</reference>
<keyword evidence="2" id="KW-1185">Reference proteome</keyword>
<evidence type="ECO:0000313" key="2">
    <source>
        <dbReference type="Proteomes" id="UP001597419"/>
    </source>
</evidence>
<dbReference type="RefSeq" id="WP_345390389.1">
    <property type="nucleotide sequence ID" value="NZ_BAABHG010000004.1"/>
</dbReference>
<comment type="caution">
    <text evidence="1">The sequence shown here is derived from an EMBL/GenBank/DDBJ whole genome shotgun (WGS) entry which is preliminary data.</text>
</comment>
<dbReference type="Proteomes" id="UP001597419">
    <property type="component" value="Unassembled WGS sequence"/>
</dbReference>
<dbReference type="EMBL" id="JBHUKU010000014">
    <property type="protein sequence ID" value="MFD2461692.1"/>
    <property type="molecule type" value="Genomic_DNA"/>
</dbReference>
<dbReference type="InterPro" id="IPR029016">
    <property type="entry name" value="GAF-like_dom_sf"/>
</dbReference>
<evidence type="ECO:0000313" key="1">
    <source>
        <dbReference type="EMBL" id="MFD2461692.1"/>
    </source>
</evidence>
<name>A0ABW5GLE2_9PSEU</name>
<proteinExistence type="predicted"/>
<gene>
    <name evidence="1" type="ORF">ACFSYJ_24005</name>
</gene>
<dbReference type="Gene3D" id="3.30.450.40">
    <property type="match status" value="1"/>
</dbReference>
<dbReference type="SUPFAM" id="SSF55781">
    <property type="entry name" value="GAF domain-like"/>
    <property type="match status" value="1"/>
</dbReference>
<sequence length="429" mass="46188">MSVFPAIEQGMDLPTYARALTRTYDAVLGGARPALRPRELVARSWRRVLALGLDPDGRNGRAPLPFDEVERLRRESPLRFVIDEIKRLISSVADASQFLLVVTDGDGVILWREGAASTRLRADRLGFVDGVVWTEAAVGTNAIGTAIAEAAPVQLFSAEHFEQPQHPWYCTAAPIHDPRTGELLGVVDVSGPALTLHPTIGALIETAVRLAELMLWRHHQHELEQLRTAAAPWLAGVNGPLLLVDEHGWVAHSAGIAARDRVTRPRGDRAITVPGLGLCLPEPVAGGWLVRPNSTDTAVRLLLDLSGPPRIEVSGSGTPWRSPLTVRHAEILLLLHHAGPAGLTAAALSRALYGDADHVITARAEVSRLRKLLGTVVDTRPYRVASGVDLRLDLGDAGRPADCPFVRDSTAPGVRAMAVRGFRAPGPAR</sequence>
<accession>A0ABW5GLE2</accession>
<organism evidence="1 2">
    <name type="scientific">Amycolatopsis samaneae</name>
    <dbReference type="NCBI Taxonomy" id="664691"/>
    <lineage>
        <taxon>Bacteria</taxon>
        <taxon>Bacillati</taxon>
        <taxon>Actinomycetota</taxon>
        <taxon>Actinomycetes</taxon>
        <taxon>Pseudonocardiales</taxon>
        <taxon>Pseudonocardiaceae</taxon>
        <taxon>Amycolatopsis</taxon>
    </lineage>
</organism>